<evidence type="ECO:0000313" key="3">
    <source>
        <dbReference type="EMBL" id="KAJ5223024.1"/>
    </source>
</evidence>
<dbReference type="Pfam" id="PF00857">
    <property type="entry name" value="Isochorismatase"/>
    <property type="match status" value="1"/>
</dbReference>
<keyword evidence="4" id="KW-1185">Reference proteome</keyword>
<name>A0A9W9THU4_PENCI</name>
<organism evidence="3 4">
    <name type="scientific">Penicillium citrinum</name>
    <dbReference type="NCBI Taxonomy" id="5077"/>
    <lineage>
        <taxon>Eukaryota</taxon>
        <taxon>Fungi</taxon>
        <taxon>Dikarya</taxon>
        <taxon>Ascomycota</taxon>
        <taxon>Pezizomycotina</taxon>
        <taxon>Eurotiomycetes</taxon>
        <taxon>Eurotiomycetidae</taxon>
        <taxon>Eurotiales</taxon>
        <taxon>Aspergillaceae</taxon>
        <taxon>Penicillium</taxon>
    </lineage>
</organism>
<dbReference type="RefSeq" id="XP_056497947.1">
    <property type="nucleotide sequence ID" value="XM_056648182.1"/>
</dbReference>
<reference evidence="3" key="2">
    <citation type="journal article" date="2023" name="IMA Fungus">
        <title>Comparative genomic study of the Penicillium genus elucidates a diverse pangenome and 15 lateral gene transfer events.</title>
        <authorList>
            <person name="Petersen C."/>
            <person name="Sorensen T."/>
            <person name="Nielsen M.R."/>
            <person name="Sondergaard T.E."/>
            <person name="Sorensen J.L."/>
            <person name="Fitzpatrick D.A."/>
            <person name="Frisvad J.C."/>
            <person name="Nielsen K.L."/>
        </authorList>
    </citation>
    <scope>NUCLEOTIDE SEQUENCE</scope>
    <source>
        <strain evidence="3">IBT 23319</strain>
    </source>
</reference>
<comment type="caution">
    <text evidence="3">The sequence shown here is derived from an EMBL/GenBank/DDBJ whole genome shotgun (WGS) entry which is preliminary data.</text>
</comment>
<feature type="domain" description="Isochorismatase-like" evidence="2">
    <location>
        <begin position="7"/>
        <end position="107"/>
    </location>
</feature>
<dbReference type="Proteomes" id="UP001147733">
    <property type="component" value="Unassembled WGS sequence"/>
</dbReference>
<evidence type="ECO:0000313" key="4">
    <source>
        <dbReference type="Proteomes" id="UP001147733"/>
    </source>
</evidence>
<dbReference type="AlphaFoldDB" id="A0A9W9THU4"/>
<comment type="similarity">
    <text evidence="1">Belongs to the isochorismatase family.</text>
</comment>
<dbReference type="Gene3D" id="3.40.50.850">
    <property type="entry name" value="Isochorismatase-like"/>
    <property type="match status" value="1"/>
</dbReference>
<evidence type="ECO:0000259" key="2">
    <source>
        <dbReference type="Pfam" id="PF00857"/>
    </source>
</evidence>
<gene>
    <name evidence="3" type="ORF">N7469_009264</name>
</gene>
<dbReference type="InterPro" id="IPR000868">
    <property type="entry name" value="Isochorismatase-like_dom"/>
</dbReference>
<proteinExistence type="inferred from homology"/>
<dbReference type="SUPFAM" id="SSF52499">
    <property type="entry name" value="Isochorismatase-like hydrolases"/>
    <property type="match status" value="1"/>
</dbReference>
<sequence length="107" mass="11969">MTILSAIESASESQALIKSYTRWNGAIHQKESRPLTVFTTLAFSPGQPEVEREKPFAKLIAPFEEFKAGTPETQIDSHFALCEQDVILKKNRWCATTGDSLEQILKA</sequence>
<dbReference type="OrthoDB" id="1739143at2759"/>
<dbReference type="InterPro" id="IPR036380">
    <property type="entry name" value="Isochorismatase-like_sf"/>
</dbReference>
<reference evidence="3" key="1">
    <citation type="submission" date="2022-11" db="EMBL/GenBank/DDBJ databases">
        <authorList>
            <person name="Petersen C."/>
        </authorList>
    </citation>
    <scope>NUCLEOTIDE SEQUENCE</scope>
    <source>
        <strain evidence="3">IBT 23319</strain>
    </source>
</reference>
<dbReference type="EMBL" id="JAPQKT010000008">
    <property type="protein sequence ID" value="KAJ5223024.1"/>
    <property type="molecule type" value="Genomic_DNA"/>
</dbReference>
<dbReference type="GeneID" id="81387349"/>
<accession>A0A9W9THU4</accession>
<evidence type="ECO:0000256" key="1">
    <source>
        <dbReference type="ARBA" id="ARBA00006336"/>
    </source>
</evidence>
<protein>
    <recommendedName>
        <fullName evidence="2">Isochorismatase-like domain-containing protein</fullName>
    </recommendedName>
</protein>